<dbReference type="InParanoid" id="A0A673AWE7"/>
<feature type="domain" description="RRM" evidence="5">
    <location>
        <begin position="268"/>
        <end position="344"/>
    </location>
</feature>
<feature type="region of interest" description="Disordered" evidence="4">
    <location>
        <begin position="175"/>
        <end position="227"/>
    </location>
</feature>
<dbReference type="Ensembl" id="ENSSORT00005033585.1">
    <property type="protein sequence ID" value="ENSSORP00005032687.1"/>
    <property type="gene ID" value="ENSSORG00005015518.1"/>
</dbReference>
<dbReference type="InterPro" id="IPR035979">
    <property type="entry name" value="RBD_domain_sf"/>
</dbReference>
<accession>A0A673AWE7</accession>
<feature type="domain" description="RRM" evidence="5">
    <location>
        <begin position="464"/>
        <end position="537"/>
    </location>
</feature>
<evidence type="ECO:0000256" key="3">
    <source>
        <dbReference type="PROSITE-ProRule" id="PRU00176"/>
    </source>
</evidence>
<dbReference type="Gene3D" id="3.30.70.330">
    <property type="match status" value="4"/>
</dbReference>
<organism evidence="6 7">
    <name type="scientific">Sphaeramia orbicularis</name>
    <name type="common">orbiculate cardinalfish</name>
    <dbReference type="NCBI Taxonomy" id="375764"/>
    <lineage>
        <taxon>Eukaryota</taxon>
        <taxon>Metazoa</taxon>
        <taxon>Chordata</taxon>
        <taxon>Craniata</taxon>
        <taxon>Vertebrata</taxon>
        <taxon>Euteleostomi</taxon>
        <taxon>Actinopterygii</taxon>
        <taxon>Neopterygii</taxon>
        <taxon>Teleostei</taxon>
        <taxon>Neoteleostei</taxon>
        <taxon>Acanthomorphata</taxon>
        <taxon>Gobiaria</taxon>
        <taxon>Kurtiformes</taxon>
        <taxon>Apogonoidei</taxon>
        <taxon>Apogonidae</taxon>
        <taxon>Apogoninae</taxon>
        <taxon>Sphaeramia</taxon>
    </lineage>
</organism>
<reference evidence="6" key="3">
    <citation type="submission" date="2025-09" db="UniProtKB">
        <authorList>
            <consortium name="Ensembl"/>
        </authorList>
    </citation>
    <scope>IDENTIFICATION</scope>
</reference>
<feature type="compositionally biased region" description="Polar residues" evidence="4">
    <location>
        <begin position="29"/>
        <end position="39"/>
    </location>
</feature>
<dbReference type="PROSITE" id="PS50102">
    <property type="entry name" value="RRM"/>
    <property type="match status" value="4"/>
</dbReference>
<protein>
    <recommendedName>
        <fullName evidence="5">RRM domain-containing protein</fullName>
    </recommendedName>
</protein>
<feature type="region of interest" description="Disordered" evidence="4">
    <location>
        <begin position="440"/>
        <end position="463"/>
    </location>
</feature>
<evidence type="ECO:0000313" key="7">
    <source>
        <dbReference type="Proteomes" id="UP000472271"/>
    </source>
</evidence>
<keyword evidence="1" id="KW-0677">Repeat</keyword>
<reference evidence="6" key="1">
    <citation type="submission" date="2019-06" db="EMBL/GenBank/DDBJ databases">
        <authorList>
            <consortium name="Wellcome Sanger Institute Data Sharing"/>
        </authorList>
    </citation>
    <scope>NUCLEOTIDE SEQUENCE [LARGE SCALE GENOMIC DNA]</scope>
</reference>
<dbReference type="AlphaFoldDB" id="A0A673AWE7"/>
<reference evidence="6" key="2">
    <citation type="submission" date="2025-08" db="UniProtKB">
        <authorList>
            <consortium name="Ensembl"/>
        </authorList>
    </citation>
    <scope>IDENTIFICATION</scope>
</reference>
<evidence type="ECO:0000313" key="6">
    <source>
        <dbReference type="Ensembl" id="ENSSORP00005032687.1"/>
    </source>
</evidence>
<dbReference type="InterPro" id="IPR012677">
    <property type="entry name" value="Nucleotide-bd_a/b_plait_sf"/>
</dbReference>
<feature type="compositionally biased region" description="Polar residues" evidence="4">
    <location>
        <begin position="447"/>
        <end position="457"/>
    </location>
</feature>
<dbReference type="PANTHER" id="PTHR24012">
    <property type="entry name" value="RNA BINDING PROTEIN"/>
    <property type="match status" value="1"/>
</dbReference>
<dbReference type="Pfam" id="PF00076">
    <property type="entry name" value="RRM_1"/>
    <property type="match status" value="4"/>
</dbReference>
<sequence length="637" mass="71340">MAKADTKNRRKRLSKVVNNEPVEDEENPTTGEQSESVSSAEHLAMIEDDGNKNVARRETPEEDGDRQESEVVYKVKGSRAPTVTVSRKMNNEGDEEKQTATDEVTAKNMMDKDSEMETVTYEVKGSTVTTVSVSWEKEDEAKRTDANDQMTADEMMDKGETITTVERVITVEEAPKEKKQEQEIQEIEEPEDKQEVQIDTVESEENESSPTVTACEEKNEEEESDDIKMEANESETVVTKTAVKGKRKAESTVTTSPPKKVKLINDGYCLYIGNLKKSTKFEELKNSLATYFMTHSLLVQDIRLARSKTHAHVDLASQMDLTKALTLNGEKVLGQPLKIRKAKVKVEEEVKVKDPLRKKKAKDARCLFLKNVPHTATKQDILKLFPKATAVRFFDGAESPKKGIAFVEFQNKAIAERAQRKGQKAKIQGQVLIVDTVNKPNKPEMNKANNDTKSNTKAAPPPNKILFVSNLSEHVTEENLKKVYQTAINITIPKNNRKSRGLAFVEFATVEDAEKAMQSSQNVKIRKRKIKVQFYLKPRPQAASVLSKTLFVKGLAEKTTAQTLKSAFEGALSAKVIVDKDTGVSKKFGFVDFKTEEACKSAKDAFEDCEIEGSKVTVLYARPRPIRRVLEEPMGGH</sequence>
<gene>
    <name evidence="6" type="primary">LOC115437556</name>
</gene>
<feature type="domain" description="RRM" evidence="5">
    <location>
        <begin position="548"/>
        <end position="623"/>
    </location>
</feature>
<keyword evidence="7" id="KW-1185">Reference proteome</keyword>
<name>A0A673AWE7_9TELE</name>
<evidence type="ECO:0000256" key="2">
    <source>
        <dbReference type="ARBA" id="ARBA00022884"/>
    </source>
</evidence>
<feature type="region of interest" description="Disordered" evidence="4">
    <location>
        <begin position="135"/>
        <end position="154"/>
    </location>
</feature>
<feature type="region of interest" description="Disordered" evidence="4">
    <location>
        <begin position="1"/>
        <end position="101"/>
    </location>
</feature>
<evidence type="ECO:0000256" key="4">
    <source>
        <dbReference type="SAM" id="MobiDB-lite"/>
    </source>
</evidence>
<evidence type="ECO:0000256" key="1">
    <source>
        <dbReference type="ARBA" id="ARBA00022737"/>
    </source>
</evidence>
<feature type="compositionally biased region" description="Acidic residues" evidence="4">
    <location>
        <begin position="183"/>
        <end position="192"/>
    </location>
</feature>
<feature type="compositionally biased region" description="Basic and acidic residues" evidence="4">
    <location>
        <begin position="49"/>
        <end position="59"/>
    </location>
</feature>
<evidence type="ECO:0000259" key="5">
    <source>
        <dbReference type="PROSITE" id="PS50102"/>
    </source>
</evidence>
<dbReference type="GO" id="GO:0003723">
    <property type="term" value="F:RNA binding"/>
    <property type="evidence" value="ECO:0007669"/>
    <property type="project" value="UniProtKB-UniRule"/>
</dbReference>
<keyword evidence="2 3" id="KW-0694">RNA-binding</keyword>
<feature type="domain" description="RRM" evidence="5">
    <location>
        <begin position="365"/>
        <end position="439"/>
    </location>
</feature>
<proteinExistence type="predicted"/>
<feature type="compositionally biased region" description="Basic and acidic residues" evidence="4">
    <location>
        <begin position="135"/>
        <end position="146"/>
    </location>
</feature>
<dbReference type="Proteomes" id="UP000472271">
    <property type="component" value="Chromosome 17"/>
</dbReference>
<dbReference type="SMART" id="SM00360">
    <property type="entry name" value="RRM"/>
    <property type="match status" value="4"/>
</dbReference>
<dbReference type="SUPFAM" id="SSF54928">
    <property type="entry name" value="RNA-binding domain, RBD"/>
    <property type="match status" value="3"/>
</dbReference>
<dbReference type="InterPro" id="IPR000504">
    <property type="entry name" value="RRM_dom"/>
</dbReference>